<evidence type="ECO:0000313" key="4">
    <source>
        <dbReference type="EMBL" id="PKU95738.1"/>
    </source>
</evidence>
<organism evidence="4 5">
    <name type="scientific">Bifidobacterium pseudolongum subsp. globosum</name>
    <dbReference type="NCBI Taxonomy" id="1690"/>
    <lineage>
        <taxon>Bacteria</taxon>
        <taxon>Bacillati</taxon>
        <taxon>Actinomycetota</taxon>
        <taxon>Actinomycetes</taxon>
        <taxon>Bifidobacteriales</taxon>
        <taxon>Bifidobacteriaceae</taxon>
        <taxon>Bifidobacterium</taxon>
    </lineage>
</organism>
<gene>
    <name evidence="4" type="ORF">CQR56_1261</name>
</gene>
<dbReference type="EMBL" id="PCHB01000013">
    <property type="protein sequence ID" value="PKU95738.1"/>
    <property type="molecule type" value="Genomic_DNA"/>
</dbReference>
<dbReference type="InterPro" id="IPR000600">
    <property type="entry name" value="ROK"/>
</dbReference>
<dbReference type="PANTHER" id="PTHR18964:SF149">
    <property type="entry name" value="BIFUNCTIONAL UDP-N-ACETYLGLUCOSAMINE 2-EPIMERASE_N-ACETYLMANNOSAMINE KINASE"/>
    <property type="match status" value="1"/>
</dbReference>
<accession>A0A2N3QUH9</accession>
<dbReference type="Pfam" id="PF01047">
    <property type="entry name" value="MarR"/>
    <property type="match status" value="1"/>
</dbReference>
<comment type="similarity">
    <text evidence="1">Belongs to the ROK (NagC/XylR) family.</text>
</comment>
<dbReference type="InterPro" id="IPR000835">
    <property type="entry name" value="HTH_MarR-typ"/>
</dbReference>
<dbReference type="InterPro" id="IPR036388">
    <property type="entry name" value="WH-like_DNA-bd_sf"/>
</dbReference>
<evidence type="ECO:0000256" key="1">
    <source>
        <dbReference type="ARBA" id="ARBA00006479"/>
    </source>
</evidence>
<dbReference type="AlphaFoldDB" id="A0A2N3QUH9"/>
<evidence type="ECO:0000259" key="3">
    <source>
        <dbReference type="Pfam" id="PF01047"/>
    </source>
</evidence>
<dbReference type="Gene3D" id="3.30.420.40">
    <property type="match status" value="2"/>
</dbReference>
<name>A0A2N3QUH9_9BIFI</name>
<reference evidence="4 5" key="1">
    <citation type="submission" date="2017-10" db="EMBL/GenBank/DDBJ databases">
        <title>Bifidobacterium genomics.</title>
        <authorList>
            <person name="Lugli G.A."/>
            <person name="Milani C."/>
            <person name="Mancabelli L."/>
        </authorList>
    </citation>
    <scope>NUCLEOTIDE SEQUENCE [LARGE SCALE GENOMIC DNA]</scope>
    <source>
        <strain evidence="4 5">1744B</strain>
    </source>
</reference>
<dbReference type="GO" id="GO:0003700">
    <property type="term" value="F:DNA-binding transcription factor activity"/>
    <property type="evidence" value="ECO:0007669"/>
    <property type="project" value="InterPro"/>
</dbReference>
<protein>
    <submittedName>
        <fullName evidence="4">Repressor in the Rok (NagC/XylR) family</fullName>
    </submittedName>
</protein>
<dbReference type="InterPro" id="IPR036390">
    <property type="entry name" value="WH_DNA-bd_sf"/>
</dbReference>
<dbReference type="InterPro" id="IPR043129">
    <property type="entry name" value="ATPase_NBD"/>
</dbReference>
<evidence type="ECO:0000313" key="5">
    <source>
        <dbReference type="Proteomes" id="UP000233783"/>
    </source>
</evidence>
<dbReference type="Pfam" id="PF00480">
    <property type="entry name" value="ROK"/>
    <property type="match status" value="1"/>
</dbReference>
<dbReference type="SUPFAM" id="SSF46785">
    <property type="entry name" value="Winged helix' DNA-binding domain"/>
    <property type="match status" value="1"/>
</dbReference>
<feature type="compositionally biased region" description="Low complexity" evidence="2">
    <location>
        <begin position="75"/>
        <end position="84"/>
    </location>
</feature>
<feature type="domain" description="HTH marR-type" evidence="3">
    <location>
        <begin position="89"/>
        <end position="130"/>
    </location>
</feature>
<dbReference type="SUPFAM" id="SSF53067">
    <property type="entry name" value="Actin-like ATPase domain"/>
    <property type="match status" value="2"/>
</dbReference>
<feature type="region of interest" description="Disordered" evidence="2">
    <location>
        <begin position="62"/>
        <end position="90"/>
    </location>
</feature>
<sequence>MTVLLLPIVHLKHFVHFHTNTHTIRAELLRQLLENIITKVSNPTKVLKTDFVKARVSDTLDIMTSPQSSPPPNPTMTSLPNSRTSPPPNPTQLRVLRQLYTHSPLTKQDIAIQLGLSLPTVTSALRALEHNCTVVRATPRASTGGRRPATYSFNMRRHVALGVTIRSTEIVCIAVDLSGAIVDQWHTTIAARAEAIFYQRAAHIIEDFAHALSANGLTPLGTGLTVPAHVNAANSLDYERIGANIAPPVTFTERYCAYALAEHWARPHLHDAVCLFLGNHIGSAVIVNGTPHTGAIEHMQLVPGGPQCECGSTGCLNVYCASNRLAEEGESLPGFFGVLEQGEIHHRERMRAWLESLGHAIANVHTVFDADVVLCGPIAGYLDDAEIAQLQQISAARPTAARRIPNYSGSPRIIRGLCDKYQDATGAALAVVQAHLAVLGCV</sequence>
<dbReference type="PANTHER" id="PTHR18964">
    <property type="entry name" value="ROK (REPRESSOR, ORF, KINASE) FAMILY"/>
    <property type="match status" value="1"/>
</dbReference>
<evidence type="ECO:0000256" key="2">
    <source>
        <dbReference type="SAM" id="MobiDB-lite"/>
    </source>
</evidence>
<dbReference type="Proteomes" id="UP000233783">
    <property type="component" value="Unassembled WGS sequence"/>
</dbReference>
<dbReference type="Gene3D" id="1.10.10.10">
    <property type="entry name" value="Winged helix-like DNA-binding domain superfamily/Winged helix DNA-binding domain"/>
    <property type="match status" value="1"/>
</dbReference>
<comment type="caution">
    <text evidence="4">The sequence shown here is derived from an EMBL/GenBank/DDBJ whole genome shotgun (WGS) entry which is preliminary data.</text>
</comment>
<proteinExistence type="inferred from homology"/>